<evidence type="ECO:0000313" key="5">
    <source>
        <dbReference type="Proteomes" id="UP001526166"/>
    </source>
</evidence>
<accession>A0ABT2ZVI3</accession>
<sequence length="321" mass="36146">MLSLAVIGFQAMIAASLVIVRFLGAANNKPDWLFWAAFGWTAFTFAFVFASPLILLQLVVIWGVTAWIRPKDEDAPGPPSKLETLTADDEDWQRYFQHQCESPAEVAFLDAMVEAYILTPEKGRLRGGGLTLQMQVPVKNYRLDFLIDNGLIVEVDGAQWHSSPEAIERDAERDKALAAKGYEILRIPAKVTLYKPDDAIKQVRQARSVWMARKAKARASRAQGADGTFADQKLLTHEPKFSISGLVASVENGLDSFTAGMNGISTDLKQFNERARKWAEEDRERVAKEAEDRKRRLEAEVDAMDPETRIIYDRLMKKLEE</sequence>
<organism evidence="4 5">
    <name type="scientific">Sedimentimonas flavescens</name>
    <dbReference type="NCBI Taxonomy" id="2851012"/>
    <lineage>
        <taxon>Bacteria</taxon>
        <taxon>Pseudomonadati</taxon>
        <taxon>Pseudomonadota</taxon>
        <taxon>Alphaproteobacteria</taxon>
        <taxon>Rhodobacterales</taxon>
        <taxon>Rhodobacter group</taxon>
        <taxon>Sedimentimonas</taxon>
    </lineage>
</organism>
<dbReference type="InterPro" id="IPR011335">
    <property type="entry name" value="Restrct_endonuc-II-like"/>
</dbReference>
<proteinExistence type="predicted"/>
<feature type="transmembrane region" description="Helical" evidence="2">
    <location>
        <begin position="32"/>
        <end position="62"/>
    </location>
</feature>
<gene>
    <name evidence="4" type="ORF">OE699_02180</name>
</gene>
<dbReference type="InterPro" id="IPR049468">
    <property type="entry name" value="Restrct_endonuc-II-like_dom"/>
</dbReference>
<evidence type="ECO:0000256" key="1">
    <source>
        <dbReference type="SAM" id="Coils"/>
    </source>
</evidence>
<feature type="transmembrane region" description="Helical" evidence="2">
    <location>
        <begin position="7"/>
        <end position="26"/>
    </location>
</feature>
<feature type="coiled-coil region" evidence="1">
    <location>
        <begin position="280"/>
        <end position="307"/>
    </location>
</feature>
<evidence type="ECO:0000256" key="2">
    <source>
        <dbReference type="SAM" id="Phobius"/>
    </source>
</evidence>
<dbReference type="SUPFAM" id="SSF52980">
    <property type="entry name" value="Restriction endonuclease-like"/>
    <property type="match status" value="1"/>
</dbReference>
<comment type="caution">
    <text evidence="4">The sequence shown here is derived from an EMBL/GenBank/DDBJ whole genome shotgun (WGS) entry which is preliminary data.</text>
</comment>
<dbReference type="Pfam" id="PF18741">
    <property type="entry name" value="MTES_1575"/>
    <property type="match status" value="1"/>
</dbReference>
<evidence type="ECO:0000259" key="3">
    <source>
        <dbReference type="Pfam" id="PF18741"/>
    </source>
</evidence>
<keyword evidence="2" id="KW-0812">Transmembrane</keyword>
<feature type="domain" description="Restriction endonuclease type II-like" evidence="3">
    <location>
        <begin position="124"/>
        <end position="205"/>
    </location>
</feature>
<keyword evidence="1" id="KW-0175">Coiled coil</keyword>
<name>A0ABT2ZVI3_9RHOB</name>
<reference evidence="4 5" key="1">
    <citation type="submission" date="2022-10" db="EMBL/GenBank/DDBJ databases">
        <title>Sinirhodobacter sp. nov., isolated from ocean surface sediments.</title>
        <authorList>
            <person name="He W."/>
            <person name="Wang L."/>
            <person name="Zhang D.-F."/>
        </authorList>
    </citation>
    <scope>NUCLEOTIDE SEQUENCE [LARGE SCALE GENOMIC DNA]</scope>
    <source>
        <strain evidence="4 5">WL0115</strain>
    </source>
</reference>
<keyword evidence="5" id="KW-1185">Reference proteome</keyword>
<dbReference type="EMBL" id="JAOWKW010000001">
    <property type="protein sequence ID" value="MCV2877648.1"/>
    <property type="molecule type" value="Genomic_DNA"/>
</dbReference>
<dbReference type="Gene3D" id="3.40.960.10">
    <property type="entry name" value="VSR Endonuclease"/>
    <property type="match status" value="1"/>
</dbReference>
<dbReference type="Proteomes" id="UP001526166">
    <property type="component" value="Unassembled WGS sequence"/>
</dbReference>
<evidence type="ECO:0000313" key="4">
    <source>
        <dbReference type="EMBL" id="MCV2877648.1"/>
    </source>
</evidence>
<keyword evidence="2" id="KW-1133">Transmembrane helix</keyword>
<protein>
    <submittedName>
        <fullName evidence="4">DUF559 domain-containing protein</fullName>
    </submittedName>
</protein>
<keyword evidence="2" id="KW-0472">Membrane</keyword>